<name>A0ABD2HNT1_9BILA</name>
<dbReference type="EMBL" id="JBICBT010001408">
    <property type="protein sequence ID" value="KAL3068334.1"/>
    <property type="molecule type" value="Genomic_DNA"/>
</dbReference>
<dbReference type="AlphaFoldDB" id="A0ABD2HNT1"/>
<dbReference type="PANTHER" id="PTHR21677:SF1">
    <property type="entry name" value="PROTEIN CRAMPED-LIKE"/>
    <property type="match status" value="1"/>
</dbReference>
<comment type="similarity">
    <text evidence="2">Belongs to the RRS1 family.</text>
</comment>
<organism evidence="8 9">
    <name type="scientific">Heterodera trifolii</name>
    <dbReference type="NCBI Taxonomy" id="157864"/>
    <lineage>
        <taxon>Eukaryota</taxon>
        <taxon>Metazoa</taxon>
        <taxon>Ecdysozoa</taxon>
        <taxon>Nematoda</taxon>
        <taxon>Chromadorea</taxon>
        <taxon>Rhabditida</taxon>
        <taxon>Tylenchina</taxon>
        <taxon>Tylenchomorpha</taxon>
        <taxon>Tylenchoidea</taxon>
        <taxon>Heteroderidae</taxon>
        <taxon>Heteroderinae</taxon>
        <taxon>Heterodera</taxon>
    </lineage>
</organism>
<gene>
    <name evidence="8" type="ORF">niasHT_030625</name>
</gene>
<keyword evidence="4" id="KW-0238">DNA-binding</keyword>
<dbReference type="Pfam" id="PF04939">
    <property type="entry name" value="RRS1"/>
    <property type="match status" value="1"/>
</dbReference>
<evidence type="ECO:0000256" key="2">
    <source>
        <dbReference type="ARBA" id="ARBA00010077"/>
    </source>
</evidence>
<sequence length="949" mass="108092">MAAPCIDVGNLLLIDVETDAEDLASSNSERINELTSKNAQLLFNEIWKLPRKIVQDATCSQLPEYTYGLPREKPIPKPKEPTKWEKFARAKGITKKKDRKVWDKTTQEWKPKYGYRRAENQSKEWLIEIPDQKDPYKDYFAEKAEEKREKNNKQELQRLKNISRASNKSKVPTGNRKNLLYCLLNLVPMNSPSHVHGMAPDDSSTALIVSRRRLAFKPPNLSSNKKAIAPVSSTCVSADKNEHNIPLSNSAGLSLNIKTTASDFTASSSKCTTNANSVETVDKTRRMYWTFDEQAVFYEALKLHGKDFDAISKFMLKKKFNKDKDQVRNYYLNTFKVWKCKAQIEDVDWENIPRDARELFVLLNGFEWRKRLKGLSFDEKKFKQLVMEGYASFRPKRRKFIVNLKTPYCPALLKYFPYDRRNCEIPQHLVVKLKPLRNMDREFVVSSEQNPFLMVQINVNDKITSLFDLLKCKWLQNATQKKNGAHVYNNDSRTVGEIRLFVGESNQIIHDVLVGNEGNSPLLSLSKLKKDFCPIESTEMGKQSIGSVSVMRQQNEIKVSALCVKEVFEITKDKVRAGLTEDEVGNASILQLYYMLGMKKELSFSYQISGHEPRYHSWTVFKSLVARDYDELMAKGTATTDFHDQPSSSSGILEMTKTATTTASSTPNAVTNNNNSCASSPLSVETVRPQQNRRHPPDIRNEAENGIVEQENAQFIEQLKTHCNILQPKRPKRQIKLVQDNQRIQKLIRVTAPPPQRQQQLTNGAVLSQNQHLHVPNTAIGGRTTTVDVAMPQRQQLSDSEVLPVRHHCLYRIDHPQMVSSGTATDFSVLQNFSAAEPRHAVNVNNNNMQQFVPTAESFSTPSSSSAPNTAIELTLMNGELSMDSSATISQFHPIVLDSSPTKTLPEDVRNAYEQMLKENSVDYCRQFEQLANLHNDGSPIKTFEEIRR</sequence>
<accession>A0ABD2HNT1</accession>
<evidence type="ECO:0000256" key="6">
    <source>
        <dbReference type="SAM" id="MobiDB-lite"/>
    </source>
</evidence>
<evidence type="ECO:0000313" key="8">
    <source>
        <dbReference type="EMBL" id="KAL3068334.1"/>
    </source>
</evidence>
<dbReference type="Pfam" id="PF00249">
    <property type="entry name" value="Myb_DNA-binding"/>
    <property type="match status" value="1"/>
</dbReference>
<evidence type="ECO:0000256" key="5">
    <source>
        <dbReference type="ARBA" id="ARBA00023242"/>
    </source>
</evidence>
<feature type="region of interest" description="Disordered" evidence="6">
    <location>
        <begin position="662"/>
        <end position="698"/>
    </location>
</feature>
<dbReference type="GO" id="GO:0042254">
    <property type="term" value="P:ribosome biogenesis"/>
    <property type="evidence" value="ECO:0007669"/>
    <property type="project" value="UniProtKB-KW"/>
</dbReference>
<dbReference type="CDD" id="cd00167">
    <property type="entry name" value="SANT"/>
    <property type="match status" value="1"/>
</dbReference>
<keyword evidence="9" id="KW-1185">Reference proteome</keyword>
<evidence type="ECO:0000256" key="3">
    <source>
        <dbReference type="ARBA" id="ARBA00022517"/>
    </source>
</evidence>
<dbReference type="PANTHER" id="PTHR21677">
    <property type="entry name" value="CRAMPED PROTEIN"/>
    <property type="match status" value="1"/>
</dbReference>
<feature type="compositionally biased region" description="Basic and acidic residues" evidence="6">
    <location>
        <begin position="145"/>
        <end position="158"/>
    </location>
</feature>
<comment type="caution">
    <text evidence="8">The sequence shown here is derived from an EMBL/GenBank/DDBJ whole genome shotgun (WGS) entry which is preliminary data.</text>
</comment>
<dbReference type="Gene3D" id="1.20.58.1880">
    <property type="match status" value="1"/>
</dbReference>
<dbReference type="SMART" id="SM00717">
    <property type="entry name" value="SANT"/>
    <property type="match status" value="1"/>
</dbReference>
<evidence type="ECO:0000313" key="9">
    <source>
        <dbReference type="Proteomes" id="UP001620626"/>
    </source>
</evidence>
<dbReference type="InterPro" id="IPR001005">
    <property type="entry name" value="SANT/Myb"/>
</dbReference>
<protein>
    <recommendedName>
        <fullName evidence="7">Myb-like domain-containing protein</fullName>
    </recommendedName>
</protein>
<feature type="region of interest" description="Disordered" evidence="6">
    <location>
        <begin position="145"/>
        <end position="171"/>
    </location>
</feature>
<dbReference type="InterPro" id="IPR007023">
    <property type="entry name" value="Ribosom_reg"/>
</dbReference>
<dbReference type="InterPro" id="IPR009057">
    <property type="entry name" value="Homeodomain-like_sf"/>
</dbReference>
<comment type="subcellular location">
    <subcellularLocation>
        <location evidence="1">Nucleus</location>
    </subcellularLocation>
</comment>
<dbReference type="InterPro" id="IPR055315">
    <property type="entry name" value="Cramped-like"/>
</dbReference>
<evidence type="ECO:0000256" key="1">
    <source>
        <dbReference type="ARBA" id="ARBA00004123"/>
    </source>
</evidence>
<dbReference type="Proteomes" id="UP001620626">
    <property type="component" value="Unassembled WGS sequence"/>
</dbReference>
<dbReference type="GO" id="GO:0003677">
    <property type="term" value="F:DNA binding"/>
    <property type="evidence" value="ECO:0007669"/>
    <property type="project" value="UniProtKB-KW"/>
</dbReference>
<keyword evidence="3" id="KW-0690">Ribosome biogenesis</keyword>
<dbReference type="SUPFAM" id="SSF46689">
    <property type="entry name" value="Homeodomain-like"/>
    <property type="match status" value="1"/>
</dbReference>
<feature type="domain" description="Myb-like" evidence="7">
    <location>
        <begin position="285"/>
        <end position="337"/>
    </location>
</feature>
<feature type="compositionally biased region" description="Low complexity" evidence="6">
    <location>
        <begin position="662"/>
        <end position="680"/>
    </location>
</feature>
<evidence type="ECO:0000256" key="4">
    <source>
        <dbReference type="ARBA" id="ARBA00023125"/>
    </source>
</evidence>
<proteinExistence type="inferred from homology"/>
<keyword evidence="5" id="KW-0539">Nucleus</keyword>
<reference evidence="8 9" key="1">
    <citation type="submission" date="2024-10" db="EMBL/GenBank/DDBJ databases">
        <authorList>
            <person name="Kim D."/>
        </authorList>
    </citation>
    <scope>NUCLEOTIDE SEQUENCE [LARGE SCALE GENOMIC DNA]</scope>
    <source>
        <strain evidence="8">BH-2024</strain>
    </source>
</reference>
<evidence type="ECO:0000259" key="7">
    <source>
        <dbReference type="SMART" id="SM00717"/>
    </source>
</evidence>
<dbReference type="GO" id="GO:0005634">
    <property type="term" value="C:nucleus"/>
    <property type="evidence" value="ECO:0007669"/>
    <property type="project" value="UniProtKB-SubCell"/>
</dbReference>